<reference evidence="14" key="1">
    <citation type="submission" date="2018-06" db="EMBL/GenBank/DDBJ databases">
        <title>Genome assembly of Danube salmon.</title>
        <authorList>
            <person name="Macqueen D.J."/>
            <person name="Gundappa M.K."/>
        </authorList>
    </citation>
    <scope>NUCLEOTIDE SEQUENCE [LARGE SCALE GENOMIC DNA]</scope>
</reference>
<comment type="catalytic activity">
    <reaction evidence="5">
        <text>(S)-2-hydroxyglutarate + NAD(+) = 2-oxoglutarate + NADH + H(+)</text>
        <dbReference type="Rhea" id="RHEA:57172"/>
        <dbReference type="ChEBI" id="CHEBI:15378"/>
        <dbReference type="ChEBI" id="CHEBI:16782"/>
        <dbReference type="ChEBI" id="CHEBI:16810"/>
        <dbReference type="ChEBI" id="CHEBI:57540"/>
        <dbReference type="ChEBI" id="CHEBI:57945"/>
    </reaction>
    <physiologicalReaction direction="right-to-left" evidence="5">
        <dbReference type="Rhea" id="RHEA:57174"/>
    </physiologicalReaction>
</comment>
<dbReference type="PANTHER" id="PTHR23382">
    <property type="entry name" value="MALATE DEHYDROGENASE"/>
    <property type="match status" value="1"/>
</dbReference>
<evidence type="ECO:0000256" key="3">
    <source>
        <dbReference type="ARBA" id="ARBA00023027"/>
    </source>
</evidence>
<dbReference type="GO" id="GO:0030060">
    <property type="term" value="F:L-malate dehydrogenase (NAD+) activity"/>
    <property type="evidence" value="ECO:0007669"/>
    <property type="project" value="UniProtKB-EC"/>
</dbReference>
<dbReference type="CDD" id="cd01336">
    <property type="entry name" value="MDH_cytoplasmic_cytosolic"/>
    <property type="match status" value="1"/>
</dbReference>
<feature type="domain" description="Lactate/malate dehydrogenase N-terminal" evidence="11">
    <location>
        <begin position="6"/>
        <end position="143"/>
    </location>
</feature>
<proteinExistence type="inferred from homology"/>
<evidence type="ECO:0000259" key="11">
    <source>
        <dbReference type="Pfam" id="PF00056"/>
    </source>
</evidence>
<evidence type="ECO:0000256" key="9">
    <source>
        <dbReference type="RuleBase" id="RU003369"/>
    </source>
</evidence>
<keyword evidence="10" id="KW-0816">Tricarboxylic acid cycle</keyword>
<dbReference type="SUPFAM" id="SSF56327">
    <property type="entry name" value="LDH C-terminal domain-like"/>
    <property type="match status" value="1"/>
</dbReference>
<dbReference type="Pfam" id="PF00056">
    <property type="entry name" value="Ldh_1_N"/>
    <property type="match status" value="1"/>
</dbReference>
<feature type="active site" description="Proton acceptor" evidence="6">
    <location>
        <position position="178"/>
    </location>
</feature>
<feature type="binding site" evidence="8">
    <location>
        <begin position="120"/>
        <end position="122"/>
    </location>
    <ligand>
        <name>NAD(+)</name>
        <dbReference type="ChEBI" id="CHEBI:57540"/>
    </ligand>
</feature>
<dbReference type="Gene3D" id="3.90.110.10">
    <property type="entry name" value="Lactate dehydrogenase/glycoside hydrolase, family 4, C-terminal"/>
    <property type="match status" value="1"/>
</dbReference>
<dbReference type="PROSITE" id="PS00068">
    <property type="entry name" value="MDH"/>
    <property type="match status" value="1"/>
</dbReference>
<dbReference type="FunFam" id="3.40.50.720:FF:000010">
    <property type="entry name" value="Malate dehydrogenase"/>
    <property type="match status" value="1"/>
</dbReference>
<dbReference type="EC" id="1.1.1.37" evidence="10"/>
<dbReference type="Gene3D" id="3.40.50.720">
    <property type="entry name" value="NAD(P)-binding Rossmann-like Domain"/>
    <property type="match status" value="1"/>
</dbReference>
<evidence type="ECO:0000256" key="8">
    <source>
        <dbReference type="PIRSR" id="PIRSR000102-3"/>
    </source>
</evidence>
<accession>A0A4W5L0K1</accession>
<evidence type="ECO:0000313" key="13">
    <source>
        <dbReference type="Ensembl" id="ENSHHUP00000016515.1"/>
    </source>
</evidence>
<evidence type="ECO:0000313" key="14">
    <source>
        <dbReference type="Proteomes" id="UP000314982"/>
    </source>
</evidence>
<dbReference type="InterPro" id="IPR001557">
    <property type="entry name" value="L-lactate/malate_DH"/>
</dbReference>
<keyword evidence="3 8" id="KW-0520">NAD</keyword>
<sequence length="324" mass="35470">MGCVCVIAYSLLYSIAKGDVFGKDQPIILVLLDISPMLPVLDGVVMELQDCALPLLREVIPTDKVEVGFKDLDAAILVGSMPRKEGMERKDLLKANVAIFKTQGAALEKYAKKTVRVLVVGNPANTNCLIASKSAPSIPKENFSCLTRLDHNRARSQVAMRCGVPADAVKNVIIWGNHSSTQYPDVHHAMVNVHGKEVEAYDAVKDDSWLKGDFISTVQLRGAAVIKARKLSSAMSAAKAICDHMRDWWFGTLDGEFMSMGVYAGGNSYGIPEDLIYSFPVHIKNKSWNIHDGLPVNDFSRAKMDATAAELVEERDTALSFLSQ</sequence>
<dbReference type="FunFam" id="3.90.110.10:FF:000002">
    <property type="entry name" value="Malate dehydrogenase"/>
    <property type="match status" value="1"/>
</dbReference>
<name>A0A4W5L0K1_9TELE</name>
<dbReference type="GeneTree" id="ENSGT00530000063410"/>
<feature type="binding site" evidence="7">
    <location>
        <position position="153"/>
    </location>
    <ligand>
        <name>substrate</name>
    </ligand>
</feature>
<dbReference type="GO" id="GO:0006099">
    <property type="term" value="P:tricarboxylic acid cycle"/>
    <property type="evidence" value="ECO:0007669"/>
    <property type="project" value="UniProtKB-KW"/>
</dbReference>
<reference evidence="13" key="3">
    <citation type="submission" date="2025-09" db="UniProtKB">
        <authorList>
            <consortium name="Ensembl"/>
        </authorList>
    </citation>
    <scope>IDENTIFICATION</scope>
</reference>
<evidence type="ECO:0000259" key="12">
    <source>
        <dbReference type="Pfam" id="PF02866"/>
    </source>
</evidence>
<comment type="similarity">
    <text evidence="1">Belongs to the LDH/MDH superfamily. MDH type 2 family.</text>
</comment>
<keyword evidence="2 9" id="KW-0560">Oxidoreductase</keyword>
<dbReference type="SUPFAM" id="SSF51735">
    <property type="entry name" value="NAD(P)-binding Rossmann-fold domains"/>
    <property type="match status" value="1"/>
</dbReference>
<evidence type="ECO:0000256" key="7">
    <source>
        <dbReference type="PIRSR" id="PIRSR000102-2"/>
    </source>
</evidence>
<dbReference type="InterPro" id="IPR011274">
    <property type="entry name" value="Malate_DH_NAD-dep_euk"/>
</dbReference>
<dbReference type="InterPro" id="IPR022383">
    <property type="entry name" value="Lactate/malate_DH_C"/>
</dbReference>
<dbReference type="InterPro" id="IPR001236">
    <property type="entry name" value="Lactate/malate_DH_N"/>
</dbReference>
<dbReference type="NCBIfam" id="NF003916">
    <property type="entry name" value="PRK05442.1"/>
    <property type="match status" value="1"/>
</dbReference>
<dbReference type="NCBIfam" id="TIGR01758">
    <property type="entry name" value="MDH_euk_cyt"/>
    <property type="match status" value="1"/>
</dbReference>
<dbReference type="PIRSF" id="PIRSF000102">
    <property type="entry name" value="Lac_mal_DH"/>
    <property type="match status" value="1"/>
</dbReference>
<feature type="binding site" evidence="7">
    <location>
        <position position="122"/>
    </location>
    <ligand>
        <name>substrate</name>
    </ligand>
</feature>
<evidence type="ECO:0000256" key="1">
    <source>
        <dbReference type="ARBA" id="ARBA00009613"/>
    </source>
</evidence>
<comment type="function">
    <text evidence="4">Catalyzes the reduction of aromatic alpha-keto acids in the presence of NADH. Plays essential roles in the malate-aspartate shuttle and the tricarboxylic acid cycle, important in mitochondrial NADH supply for oxidative phosphorylation. Catalyzes the reduction of 2-oxoglutarate to 2-hydroxyglutarate, leading to elevated reactive oxygen species (ROS).</text>
</comment>
<reference evidence="13" key="2">
    <citation type="submission" date="2025-08" db="UniProtKB">
        <authorList>
            <consortium name="Ensembl"/>
        </authorList>
    </citation>
    <scope>IDENTIFICATION</scope>
</reference>
<feature type="domain" description="Lactate/malate dehydrogenase C-terminal" evidence="12">
    <location>
        <begin position="147"/>
        <end position="321"/>
    </location>
</feature>
<feature type="binding site" evidence="7">
    <location>
        <position position="83"/>
    </location>
    <ligand>
        <name>substrate</name>
    </ligand>
</feature>
<dbReference type="Ensembl" id="ENSHHUT00000017106.1">
    <property type="protein sequence ID" value="ENSHHUP00000016515.1"/>
    <property type="gene ID" value="ENSHHUG00000010243.1"/>
</dbReference>
<feature type="binding site" evidence="7">
    <location>
        <position position="89"/>
    </location>
    <ligand>
        <name>substrate</name>
    </ligand>
</feature>
<protein>
    <recommendedName>
        <fullName evidence="10">Malate dehydrogenase</fullName>
        <ecNumber evidence="10">1.1.1.37</ecNumber>
    </recommendedName>
</protein>
<comment type="catalytic activity">
    <reaction evidence="10">
        <text>(S)-malate + NAD(+) = oxaloacetate + NADH + H(+)</text>
        <dbReference type="Rhea" id="RHEA:21432"/>
        <dbReference type="ChEBI" id="CHEBI:15378"/>
        <dbReference type="ChEBI" id="CHEBI:15589"/>
        <dbReference type="ChEBI" id="CHEBI:16452"/>
        <dbReference type="ChEBI" id="CHEBI:57540"/>
        <dbReference type="ChEBI" id="CHEBI:57945"/>
        <dbReference type="EC" id="1.1.1.37"/>
    </reaction>
</comment>
<evidence type="ECO:0000256" key="2">
    <source>
        <dbReference type="ARBA" id="ARBA00023002"/>
    </source>
</evidence>
<dbReference type="AlphaFoldDB" id="A0A4W5L0K1"/>
<dbReference type="GO" id="GO:0006108">
    <property type="term" value="P:malate metabolic process"/>
    <property type="evidence" value="ECO:0007669"/>
    <property type="project" value="InterPro"/>
</dbReference>
<evidence type="ECO:0000256" key="6">
    <source>
        <dbReference type="PIRSR" id="PIRSR000102-1"/>
    </source>
</evidence>
<dbReference type="InterPro" id="IPR015955">
    <property type="entry name" value="Lactate_DH/Glyco_Ohase_4_C"/>
</dbReference>
<dbReference type="Proteomes" id="UP000314982">
    <property type="component" value="Unassembled WGS sequence"/>
</dbReference>
<feature type="binding site" evidence="8">
    <location>
        <position position="96"/>
    </location>
    <ligand>
        <name>NAD(+)</name>
        <dbReference type="ChEBI" id="CHEBI:57540"/>
    </ligand>
</feature>
<evidence type="ECO:0000256" key="10">
    <source>
        <dbReference type="RuleBase" id="RU003405"/>
    </source>
</evidence>
<evidence type="ECO:0000256" key="4">
    <source>
        <dbReference type="ARBA" id="ARBA00045153"/>
    </source>
</evidence>
<dbReference type="InterPro" id="IPR001252">
    <property type="entry name" value="Malate_DH_AS"/>
</dbReference>
<dbReference type="Pfam" id="PF02866">
    <property type="entry name" value="Ldh_1_C"/>
    <property type="match status" value="1"/>
</dbReference>
<feature type="binding site" evidence="8">
    <location>
        <position position="33"/>
    </location>
    <ligand>
        <name>NAD(+)</name>
        <dbReference type="ChEBI" id="CHEBI:57540"/>
    </ligand>
</feature>
<dbReference type="NCBIfam" id="TIGR01759">
    <property type="entry name" value="MalateDH-SF1"/>
    <property type="match status" value="1"/>
</dbReference>
<dbReference type="InterPro" id="IPR036291">
    <property type="entry name" value="NAD(P)-bd_dom_sf"/>
</dbReference>
<dbReference type="InterPro" id="IPR010945">
    <property type="entry name" value="Malate_DH_type2"/>
</dbReference>
<evidence type="ECO:0000256" key="5">
    <source>
        <dbReference type="ARBA" id="ARBA00048549"/>
    </source>
</evidence>
<keyword evidence="14" id="KW-1185">Reference proteome</keyword>
<organism evidence="13 14">
    <name type="scientific">Hucho hucho</name>
    <name type="common">huchen</name>
    <dbReference type="NCBI Taxonomy" id="62062"/>
    <lineage>
        <taxon>Eukaryota</taxon>
        <taxon>Metazoa</taxon>
        <taxon>Chordata</taxon>
        <taxon>Craniata</taxon>
        <taxon>Vertebrata</taxon>
        <taxon>Euteleostomi</taxon>
        <taxon>Actinopterygii</taxon>
        <taxon>Neopterygii</taxon>
        <taxon>Teleostei</taxon>
        <taxon>Protacanthopterygii</taxon>
        <taxon>Salmoniformes</taxon>
        <taxon>Salmonidae</taxon>
        <taxon>Salmoninae</taxon>
        <taxon>Hucho</taxon>
    </lineage>
</organism>